<dbReference type="RefSeq" id="WP_084113699.1">
    <property type="nucleotide sequence ID" value="NZ_FWXH01000002.1"/>
</dbReference>
<dbReference type="InterPro" id="IPR012312">
    <property type="entry name" value="Hemerythrin-like"/>
</dbReference>
<proteinExistence type="predicted"/>
<dbReference type="PANTHER" id="PTHR39966:SF1">
    <property type="entry name" value="HEMERYTHRIN-LIKE DOMAIN-CONTAINING PROTEIN"/>
    <property type="match status" value="1"/>
</dbReference>
<evidence type="ECO:0000256" key="1">
    <source>
        <dbReference type="SAM" id="Coils"/>
    </source>
</evidence>
<dbReference type="PANTHER" id="PTHR39966">
    <property type="entry name" value="BLL2471 PROTEIN-RELATED"/>
    <property type="match status" value="1"/>
</dbReference>
<evidence type="ECO:0000313" key="3">
    <source>
        <dbReference type="EMBL" id="SMC18171.1"/>
    </source>
</evidence>
<reference evidence="3 4" key="1">
    <citation type="submission" date="2017-04" db="EMBL/GenBank/DDBJ databases">
        <authorList>
            <person name="Afonso C.L."/>
            <person name="Miller P.J."/>
            <person name="Scott M.A."/>
            <person name="Spackman E."/>
            <person name="Goraichik I."/>
            <person name="Dimitrov K.M."/>
            <person name="Suarez D.L."/>
            <person name="Swayne D.E."/>
        </authorList>
    </citation>
    <scope>NUCLEOTIDE SEQUENCE [LARGE SCALE GENOMIC DNA]</scope>
    <source>
        <strain evidence="3 4">DSM 12555</strain>
    </source>
</reference>
<dbReference type="AlphaFoldDB" id="A0A1W1X428"/>
<dbReference type="Proteomes" id="UP000192468">
    <property type="component" value="Unassembled WGS sequence"/>
</dbReference>
<dbReference type="GO" id="GO:0005886">
    <property type="term" value="C:plasma membrane"/>
    <property type="evidence" value="ECO:0007669"/>
    <property type="project" value="TreeGrafter"/>
</dbReference>
<sequence>MDTINLMIEEHKNIKRMLLVVRKASFKVLQTGEINYEDFNKMILFVRNYADAHHHGKEEKMLFNRMVDEIGGVAETLVKFGMLVEHDLGRLFMTDLEQALIKVKNGDNEAKIDVIANAVSYTNLLQRHIDKEDNVVYTFARRKLSKETLRNIDEECESFEKEMQEKKIQERYIKLLEELEKKYL</sequence>
<evidence type="ECO:0000259" key="2">
    <source>
        <dbReference type="Pfam" id="PF01814"/>
    </source>
</evidence>
<dbReference type="Pfam" id="PF01814">
    <property type="entry name" value="Hemerythrin"/>
    <property type="match status" value="1"/>
</dbReference>
<feature type="coiled-coil region" evidence="1">
    <location>
        <begin position="142"/>
        <end position="169"/>
    </location>
</feature>
<name>A0A1W1X428_9CLOT</name>
<accession>A0A1W1X428</accession>
<dbReference type="Gene3D" id="1.20.120.520">
    <property type="entry name" value="nmb1532 protein domain like"/>
    <property type="match status" value="1"/>
</dbReference>
<keyword evidence="4" id="KW-1185">Reference proteome</keyword>
<evidence type="ECO:0000313" key="4">
    <source>
        <dbReference type="Proteomes" id="UP000192468"/>
    </source>
</evidence>
<gene>
    <name evidence="3" type="ORF">SAMN02745134_00513</name>
</gene>
<dbReference type="OrthoDB" id="9785474at2"/>
<keyword evidence="1" id="KW-0175">Coiled coil</keyword>
<dbReference type="EMBL" id="FWXH01000002">
    <property type="protein sequence ID" value="SMC18171.1"/>
    <property type="molecule type" value="Genomic_DNA"/>
</dbReference>
<organism evidence="3 4">
    <name type="scientific">Clostridium acidisoli DSM 12555</name>
    <dbReference type="NCBI Taxonomy" id="1121291"/>
    <lineage>
        <taxon>Bacteria</taxon>
        <taxon>Bacillati</taxon>
        <taxon>Bacillota</taxon>
        <taxon>Clostridia</taxon>
        <taxon>Eubacteriales</taxon>
        <taxon>Clostridiaceae</taxon>
        <taxon>Clostridium</taxon>
    </lineage>
</organism>
<protein>
    <submittedName>
        <fullName evidence="3">Hemerythrin-like domain-containing protein</fullName>
    </submittedName>
</protein>
<dbReference type="STRING" id="1121291.SAMN02745134_00513"/>
<feature type="domain" description="Hemerythrin-like" evidence="2">
    <location>
        <begin position="3"/>
        <end position="139"/>
    </location>
</feature>